<gene>
    <name evidence="2" type="ORF">VNI00_011655</name>
</gene>
<feature type="compositionally biased region" description="Polar residues" evidence="1">
    <location>
        <begin position="73"/>
        <end position="86"/>
    </location>
</feature>
<sequence length="123" mass="13077">MRALPISVLKMEMGNTGVLGAWSAMVLKKIMNSDSNNESSATASGVVQAPREGTDGTTNKLQEIGRTNDIGASGQSANSKATNTQPIEHKTQGKSAAKLQKSLYNFIQGQVLCLLRIPQMENA</sequence>
<dbReference type="Proteomes" id="UP001383192">
    <property type="component" value="Unassembled WGS sequence"/>
</dbReference>
<name>A0AAW0CEB9_9AGAR</name>
<organism evidence="2 3">
    <name type="scientific">Paramarasmius palmivorus</name>
    <dbReference type="NCBI Taxonomy" id="297713"/>
    <lineage>
        <taxon>Eukaryota</taxon>
        <taxon>Fungi</taxon>
        <taxon>Dikarya</taxon>
        <taxon>Basidiomycota</taxon>
        <taxon>Agaricomycotina</taxon>
        <taxon>Agaricomycetes</taxon>
        <taxon>Agaricomycetidae</taxon>
        <taxon>Agaricales</taxon>
        <taxon>Marasmiineae</taxon>
        <taxon>Marasmiaceae</taxon>
        <taxon>Paramarasmius</taxon>
    </lineage>
</organism>
<feature type="region of interest" description="Disordered" evidence="1">
    <location>
        <begin position="34"/>
        <end position="94"/>
    </location>
</feature>
<proteinExistence type="predicted"/>
<protein>
    <submittedName>
        <fullName evidence="2">Uncharacterized protein</fullName>
    </submittedName>
</protein>
<feature type="compositionally biased region" description="Polar residues" evidence="1">
    <location>
        <begin position="34"/>
        <end position="45"/>
    </location>
</feature>
<dbReference type="EMBL" id="JAYKXP010000051">
    <property type="protein sequence ID" value="KAK7036458.1"/>
    <property type="molecule type" value="Genomic_DNA"/>
</dbReference>
<keyword evidence="3" id="KW-1185">Reference proteome</keyword>
<evidence type="ECO:0000313" key="3">
    <source>
        <dbReference type="Proteomes" id="UP001383192"/>
    </source>
</evidence>
<dbReference type="AlphaFoldDB" id="A0AAW0CEB9"/>
<comment type="caution">
    <text evidence="2">The sequence shown here is derived from an EMBL/GenBank/DDBJ whole genome shotgun (WGS) entry which is preliminary data.</text>
</comment>
<evidence type="ECO:0000313" key="2">
    <source>
        <dbReference type="EMBL" id="KAK7036458.1"/>
    </source>
</evidence>
<evidence type="ECO:0000256" key="1">
    <source>
        <dbReference type="SAM" id="MobiDB-lite"/>
    </source>
</evidence>
<reference evidence="2 3" key="1">
    <citation type="submission" date="2024-01" db="EMBL/GenBank/DDBJ databases">
        <title>A draft genome for a cacao thread blight-causing isolate of Paramarasmius palmivorus.</title>
        <authorList>
            <person name="Baruah I.K."/>
            <person name="Bukari Y."/>
            <person name="Amoako-Attah I."/>
            <person name="Meinhardt L.W."/>
            <person name="Bailey B.A."/>
            <person name="Cohen S.P."/>
        </authorList>
    </citation>
    <scope>NUCLEOTIDE SEQUENCE [LARGE SCALE GENOMIC DNA]</scope>
    <source>
        <strain evidence="2 3">GH-12</strain>
    </source>
</reference>
<accession>A0AAW0CEB9</accession>